<name>A0A7C9BE67_9BACT</name>
<reference evidence="1 2" key="1">
    <citation type="submission" date="2019-10" db="EMBL/GenBank/DDBJ databases">
        <title>Draft Genome Sequence of Cytophagaceae sp. SJW1-29.</title>
        <authorList>
            <person name="Choi A."/>
        </authorList>
    </citation>
    <scope>NUCLEOTIDE SEQUENCE [LARGE SCALE GENOMIC DNA]</scope>
    <source>
        <strain evidence="1 2">SJW1-29</strain>
    </source>
</reference>
<dbReference type="EMBL" id="WHLY01000002">
    <property type="protein sequence ID" value="MPR32603.1"/>
    <property type="molecule type" value="Genomic_DNA"/>
</dbReference>
<proteinExistence type="predicted"/>
<accession>A0A7C9BE67</accession>
<sequence>MEKRSVGFSPELSLLISTSIDLPLDEQEMRSVRSDRLLALARWHNVRPQLFSLVQGKNESWVSELRQECLDITVSNLINTQETIRVAKILEENQIPVYAYKGCVWAEWLYGQVGKREFGDIDMLVGVDKYQSALDLVTKAGFSADPYRIYLLNGSPTLRDAFLRTDYHVPMLRKVTGSSLEFTLEMHWKVSYPRLGFHFPSSEWSTFELFHRIQNESLRSFSNEYQFLLLLMHHGGKERWLKLKYIADFATYLSRYGHETDWEVINEMAQKKGIQKLVEHSLGVLRGLGLEWKKEWPDVTPKTLSSSVLKEWENMPKNPKNSTWAYFRHALTMRDTLLDRLKVGKLHLSYASEFSLLYHKALWYLKNE</sequence>
<comment type="caution">
    <text evidence="1">The sequence shown here is derived from an EMBL/GenBank/DDBJ whole genome shotgun (WGS) entry which is preliminary data.</text>
</comment>
<dbReference type="Proteomes" id="UP000479293">
    <property type="component" value="Unassembled WGS sequence"/>
</dbReference>
<dbReference type="RefSeq" id="WP_152757176.1">
    <property type="nucleotide sequence ID" value="NZ_WHLY01000002.1"/>
</dbReference>
<keyword evidence="2" id="KW-1185">Reference proteome</keyword>
<evidence type="ECO:0000313" key="2">
    <source>
        <dbReference type="Proteomes" id="UP000479293"/>
    </source>
</evidence>
<gene>
    <name evidence="1" type="ORF">GBK04_04370</name>
</gene>
<evidence type="ECO:0008006" key="3">
    <source>
        <dbReference type="Google" id="ProtNLM"/>
    </source>
</evidence>
<evidence type="ECO:0000313" key="1">
    <source>
        <dbReference type="EMBL" id="MPR32603.1"/>
    </source>
</evidence>
<dbReference type="Pfam" id="PF14907">
    <property type="entry name" value="NTP_transf_5"/>
    <property type="match status" value="1"/>
</dbReference>
<organism evidence="1 2">
    <name type="scientific">Salmonirosea aquatica</name>
    <dbReference type="NCBI Taxonomy" id="2654236"/>
    <lineage>
        <taxon>Bacteria</taxon>
        <taxon>Pseudomonadati</taxon>
        <taxon>Bacteroidota</taxon>
        <taxon>Cytophagia</taxon>
        <taxon>Cytophagales</taxon>
        <taxon>Spirosomataceae</taxon>
        <taxon>Salmonirosea</taxon>
    </lineage>
</organism>
<dbReference type="InterPro" id="IPR039498">
    <property type="entry name" value="NTP_transf_5"/>
</dbReference>
<dbReference type="AlphaFoldDB" id="A0A7C9BE67"/>
<protein>
    <recommendedName>
        <fullName evidence="3">Nucleotidyltransferase family protein</fullName>
    </recommendedName>
</protein>